<reference evidence="6 7" key="1">
    <citation type="submission" date="2018-10" db="EMBL/GenBank/DDBJ databases">
        <title>Tessaracoccus antarcticuss sp. nov., isolated from sediment.</title>
        <authorList>
            <person name="Zhou L.Y."/>
            <person name="Du Z.J."/>
        </authorList>
    </citation>
    <scope>NUCLEOTIDE SEQUENCE [LARGE SCALE GENOMIC DNA]</scope>
    <source>
        <strain evidence="6 7">JDX10</strain>
    </source>
</reference>
<protein>
    <submittedName>
        <fullName evidence="6">NAD(P)/FAD-dependent oxidoreductase</fullName>
    </submittedName>
</protein>
<dbReference type="EMBL" id="REFW01000001">
    <property type="protein sequence ID" value="RMB61560.1"/>
    <property type="molecule type" value="Genomic_DNA"/>
</dbReference>
<dbReference type="Gene3D" id="3.30.390.30">
    <property type="match status" value="1"/>
</dbReference>
<evidence type="ECO:0000256" key="4">
    <source>
        <dbReference type="ARBA" id="ARBA00023002"/>
    </source>
</evidence>
<organism evidence="6 7">
    <name type="scientific">Tessaracoccus antarcticus</name>
    <dbReference type="NCBI Taxonomy" id="2479848"/>
    <lineage>
        <taxon>Bacteria</taxon>
        <taxon>Bacillati</taxon>
        <taxon>Actinomycetota</taxon>
        <taxon>Actinomycetes</taxon>
        <taxon>Propionibacteriales</taxon>
        <taxon>Propionibacteriaceae</taxon>
        <taxon>Tessaracoccus</taxon>
    </lineage>
</organism>
<name>A0A3M0G921_9ACTN</name>
<evidence type="ECO:0000313" key="6">
    <source>
        <dbReference type="EMBL" id="RMB61560.1"/>
    </source>
</evidence>
<dbReference type="PRINTS" id="PR00411">
    <property type="entry name" value="PNDRDTASEI"/>
</dbReference>
<dbReference type="InterPro" id="IPR023753">
    <property type="entry name" value="FAD/NAD-binding_dom"/>
</dbReference>
<evidence type="ECO:0000256" key="2">
    <source>
        <dbReference type="ARBA" id="ARBA00022630"/>
    </source>
</evidence>
<dbReference type="RefSeq" id="WP_121900107.1">
    <property type="nucleotide sequence ID" value="NZ_REFW01000001.1"/>
</dbReference>
<dbReference type="PANTHER" id="PTHR43557">
    <property type="entry name" value="APOPTOSIS-INDUCING FACTOR 1"/>
    <property type="match status" value="1"/>
</dbReference>
<dbReference type="GO" id="GO:0016651">
    <property type="term" value="F:oxidoreductase activity, acting on NAD(P)H"/>
    <property type="evidence" value="ECO:0007669"/>
    <property type="project" value="TreeGrafter"/>
</dbReference>
<accession>A0A3M0G921</accession>
<dbReference type="GO" id="GO:0005737">
    <property type="term" value="C:cytoplasm"/>
    <property type="evidence" value="ECO:0007669"/>
    <property type="project" value="TreeGrafter"/>
</dbReference>
<dbReference type="OrthoDB" id="3568330at2"/>
<sequence length="379" mass="40475">MSIVIVGAGLAGATAVTELREKGYSGEIVLLGAEKHLPYERPPLSKGFLMGEQEFDEALVHDQAWYFDEDVDLRLGMLATRIDLASKVVHAEPVGGGEPLDIPYEQLLLATGATPRVLDMGGGVGPSMTLRTIDDSITLRKSLKPGAHVAIVGGGWIGLEVASAARQAGAEVTVFESGDLPLERVLGPEVATLFADLHRGHGVDLRLGSRPTPADLSGADVIVAAIGVTPNVSLAEEAGLAVDNGVLVDASLRTSDANVFAVGDIANQEHPLLGRRIRVEHWDNAIEQAKIAARNMLGAHEQYDRQPYFFTDQYDLGMEYVGNVGPEGYDHVEIEGPTKVLEGDAFRAFWIRSGTVVAAMHANDWDASDVIRDSIGTAR</sequence>
<dbReference type="AlphaFoldDB" id="A0A3M0G921"/>
<gene>
    <name evidence="6" type="ORF">EAX62_02675</name>
</gene>
<comment type="cofactor">
    <cofactor evidence="1">
        <name>FAD</name>
        <dbReference type="ChEBI" id="CHEBI:57692"/>
    </cofactor>
</comment>
<dbReference type="Gene3D" id="3.50.50.60">
    <property type="entry name" value="FAD/NAD(P)-binding domain"/>
    <property type="match status" value="2"/>
</dbReference>
<proteinExistence type="predicted"/>
<comment type="caution">
    <text evidence="6">The sequence shown here is derived from an EMBL/GenBank/DDBJ whole genome shotgun (WGS) entry which is preliminary data.</text>
</comment>
<dbReference type="InterPro" id="IPR050446">
    <property type="entry name" value="FAD-oxidoreductase/Apoptosis"/>
</dbReference>
<keyword evidence="7" id="KW-1185">Reference proteome</keyword>
<dbReference type="Pfam" id="PF07992">
    <property type="entry name" value="Pyr_redox_2"/>
    <property type="match status" value="1"/>
</dbReference>
<evidence type="ECO:0000259" key="5">
    <source>
        <dbReference type="Pfam" id="PF07992"/>
    </source>
</evidence>
<dbReference type="InterPro" id="IPR016156">
    <property type="entry name" value="FAD/NAD-linked_Rdtase_dimer_sf"/>
</dbReference>
<dbReference type="InterPro" id="IPR036188">
    <property type="entry name" value="FAD/NAD-bd_sf"/>
</dbReference>
<keyword evidence="4" id="KW-0560">Oxidoreductase</keyword>
<evidence type="ECO:0000256" key="3">
    <source>
        <dbReference type="ARBA" id="ARBA00022827"/>
    </source>
</evidence>
<dbReference type="Proteomes" id="UP000275256">
    <property type="component" value="Unassembled WGS sequence"/>
</dbReference>
<dbReference type="PRINTS" id="PR00368">
    <property type="entry name" value="FADPNR"/>
</dbReference>
<feature type="domain" description="FAD/NAD(P)-binding" evidence="5">
    <location>
        <begin position="2"/>
        <end position="289"/>
    </location>
</feature>
<dbReference type="PANTHER" id="PTHR43557:SF2">
    <property type="entry name" value="RIESKE DOMAIN-CONTAINING PROTEIN-RELATED"/>
    <property type="match status" value="1"/>
</dbReference>
<evidence type="ECO:0000313" key="7">
    <source>
        <dbReference type="Proteomes" id="UP000275256"/>
    </source>
</evidence>
<keyword evidence="2" id="KW-0285">Flavoprotein</keyword>
<evidence type="ECO:0000256" key="1">
    <source>
        <dbReference type="ARBA" id="ARBA00001974"/>
    </source>
</evidence>
<keyword evidence="3" id="KW-0274">FAD</keyword>
<dbReference type="SUPFAM" id="SSF55424">
    <property type="entry name" value="FAD/NAD-linked reductases, dimerisation (C-terminal) domain"/>
    <property type="match status" value="1"/>
</dbReference>
<dbReference type="SUPFAM" id="SSF51905">
    <property type="entry name" value="FAD/NAD(P)-binding domain"/>
    <property type="match status" value="2"/>
</dbReference>